<proteinExistence type="predicted"/>
<dbReference type="InterPro" id="IPR002364">
    <property type="entry name" value="Quin_OxRdtase/zeta-crystal_CS"/>
</dbReference>
<feature type="domain" description="Enoyl reductase (ER)" evidence="2">
    <location>
        <begin position="10"/>
        <end position="311"/>
    </location>
</feature>
<dbReference type="SUPFAM" id="SSF51735">
    <property type="entry name" value="NAD(P)-binding Rossmann-fold domains"/>
    <property type="match status" value="1"/>
</dbReference>
<dbReference type="Proteomes" id="UP000244450">
    <property type="component" value="Unassembled WGS sequence"/>
</dbReference>
<organism evidence="3 4">
    <name type="scientific">Chitinophaga parva</name>
    <dbReference type="NCBI Taxonomy" id="2169414"/>
    <lineage>
        <taxon>Bacteria</taxon>
        <taxon>Pseudomonadati</taxon>
        <taxon>Bacteroidota</taxon>
        <taxon>Chitinophagia</taxon>
        <taxon>Chitinophagales</taxon>
        <taxon>Chitinophagaceae</taxon>
        <taxon>Chitinophaga</taxon>
    </lineage>
</organism>
<dbReference type="PROSITE" id="PS01162">
    <property type="entry name" value="QOR_ZETA_CRYSTAL"/>
    <property type="match status" value="1"/>
</dbReference>
<dbReference type="GO" id="GO:0008270">
    <property type="term" value="F:zinc ion binding"/>
    <property type="evidence" value="ECO:0007669"/>
    <property type="project" value="InterPro"/>
</dbReference>
<dbReference type="OrthoDB" id="634508at2"/>
<dbReference type="CDD" id="cd05289">
    <property type="entry name" value="MDR_like_2"/>
    <property type="match status" value="1"/>
</dbReference>
<keyword evidence="1" id="KW-0560">Oxidoreductase</keyword>
<reference evidence="3 4" key="1">
    <citation type="submission" date="2018-04" db="EMBL/GenBank/DDBJ databases">
        <title>Chitinophaga fuyangensis sp. nov., isolated from soil in a chemical factory.</title>
        <authorList>
            <person name="Chen K."/>
        </authorList>
    </citation>
    <scope>NUCLEOTIDE SEQUENCE [LARGE SCALE GENOMIC DNA]</scope>
    <source>
        <strain evidence="3 4">LY-1</strain>
    </source>
</reference>
<dbReference type="InterPro" id="IPR011032">
    <property type="entry name" value="GroES-like_sf"/>
</dbReference>
<dbReference type="InterPro" id="IPR020843">
    <property type="entry name" value="ER"/>
</dbReference>
<dbReference type="SMART" id="SM00829">
    <property type="entry name" value="PKS_ER"/>
    <property type="match status" value="1"/>
</dbReference>
<dbReference type="Gene3D" id="3.90.180.10">
    <property type="entry name" value="Medium-chain alcohol dehydrogenases, catalytic domain"/>
    <property type="match status" value="1"/>
</dbReference>
<dbReference type="SUPFAM" id="SSF50129">
    <property type="entry name" value="GroES-like"/>
    <property type="match status" value="1"/>
</dbReference>
<dbReference type="InterPro" id="IPR013154">
    <property type="entry name" value="ADH-like_N"/>
</dbReference>
<dbReference type="PANTHER" id="PTHR11695">
    <property type="entry name" value="ALCOHOL DEHYDROGENASE RELATED"/>
    <property type="match status" value="1"/>
</dbReference>
<dbReference type="Gene3D" id="3.40.50.720">
    <property type="entry name" value="NAD(P)-binding Rossmann-like Domain"/>
    <property type="match status" value="1"/>
</dbReference>
<protein>
    <submittedName>
        <fullName evidence="3">Oxidoreductase</fullName>
    </submittedName>
</protein>
<evidence type="ECO:0000259" key="2">
    <source>
        <dbReference type="SMART" id="SM00829"/>
    </source>
</evidence>
<dbReference type="Pfam" id="PF13602">
    <property type="entry name" value="ADH_zinc_N_2"/>
    <property type="match status" value="1"/>
</dbReference>
<dbReference type="InterPro" id="IPR036291">
    <property type="entry name" value="NAD(P)-bd_dom_sf"/>
</dbReference>
<dbReference type="EMBL" id="QCYK01000002">
    <property type="protein sequence ID" value="PUZ24812.1"/>
    <property type="molecule type" value="Genomic_DNA"/>
</dbReference>
<dbReference type="GO" id="GO:0016491">
    <property type="term" value="F:oxidoreductase activity"/>
    <property type="evidence" value="ECO:0007669"/>
    <property type="project" value="UniProtKB-KW"/>
</dbReference>
<sequence>MKAITLEQPGGVENLQYTDLPIPALQPGEVLIKTKSLSINPVDVKSRAGKGLYGRFKDFKPLILGWDISGEVAAVSPDVKDIKPGDAVFGMVNFPGHGQAYAAYVAAPAAHLALKPDNIPYEDAAAATLAALTAYQFLYHEYNIVPGQRVLIHAAAGGVGHYAVQLARLAGAYVIGTASAQNADFVKALGADEVIDYKAHRFEDVVSEVDFVLDAIGGENIDRSLKVIKKGGTIISIPSGLNADVVEKARALGIHGAFHLVASSGKDMQAIAALLAEGKLKSNVSEVFTFDQMREAHLALERGVKRGKIVINV</sequence>
<evidence type="ECO:0000256" key="1">
    <source>
        <dbReference type="ARBA" id="ARBA00023002"/>
    </source>
</evidence>
<keyword evidence="4" id="KW-1185">Reference proteome</keyword>
<dbReference type="InterPro" id="IPR050700">
    <property type="entry name" value="YIM1/Zinc_Alcohol_DH_Fams"/>
</dbReference>
<name>A0A2T7BET9_9BACT</name>
<evidence type="ECO:0000313" key="4">
    <source>
        <dbReference type="Proteomes" id="UP000244450"/>
    </source>
</evidence>
<dbReference type="PANTHER" id="PTHR11695:SF294">
    <property type="entry name" value="RETICULON-4-INTERACTING PROTEIN 1, MITOCHONDRIAL"/>
    <property type="match status" value="1"/>
</dbReference>
<evidence type="ECO:0000313" key="3">
    <source>
        <dbReference type="EMBL" id="PUZ24812.1"/>
    </source>
</evidence>
<gene>
    <name evidence="3" type="ORF">DCC81_10810</name>
</gene>
<dbReference type="AlphaFoldDB" id="A0A2T7BET9"/>
<dbReference type="Pfam" id="PF08240">
    <property type="entry name" value="ADH_N"/>
    <property type="match status" value="1"/>
</dbReference>
<accession>A0A2T7BET9</accession>
<comment type="caution">
    <text evidence="3">The sequence shown here is derived from an EMBL/GenBank/DDBJ whole genome shotgun (WGS) entry which is preliminary data.</text>
</comment>
<dbReference type="RefSeq" id="WP_108686653.1">
    <property type="nucleotide sequence ID" value="NZ_QCYK01000002.1"/>
</dbReference>